<sequence>KRLITITFQLHLTKLSTNYMGNIDFVDHVTAHPLQYIKILALIMSLVLRTAFPLFTNLKLTTLTPSISHITNTYHLFVSKFTNLKLTTLTPSISLVCHRFTNLKLTTLTPSISRKFTNLKLTTLTPSISRMEILTSSFFECMSIFHASLITTIHSLR</sequence>
<reference evidence="1" key="1">
    <citation type="journal article" date="2023" name="IScience">
        <title>Live-bearing cockroach genome reveals convergent evolutionary mechanisms linked to viviparity in insects and beyond.</title>
        <authorList>
            <person name="Fouks B."/>
            <person name="Harrison M.C."/>
            <person name="Mikhailova A.A."/>
            <person name="Marchal E."/>
            <person name="English S."/>
            <person name="Carruthers M."/>
            <person name="Jennings E.C."/>
            <person name="Chiamaka E.L."/>
            <person name="Frigard R.A."/>
            <person name="Pippel M."/>
            <person name="Attardo G.M."/>
            <person name="Benoit J.B."/>
            <person name="Bornberg-Bauer E."/>
            <person name="Tobe S.S."/>
        </authorList>
    </citation>
    <scope>NUCLEOTIDE SEQUENCE</scope>
    <source>
        <strain evidence="1">Stay&amp;Tobe</strain>
    </source>
</reference>
<feature type="non-terminal residue" evidence="1">
    <location>
        <position position="157"/>
    </location>
</feature>
<proteinExistence type="predicted"/>
<comment type="caution">
    <text evidence="1">The sequence shown here is derived from an EMBL/GenBank/DDBJ whole genome shotgun (WGS) entry which is preliminary data.</text>
</comment>
<dbReference type="EMBL" id="JASPKZ010003796">
    <property type="protein sequence ID" value="KAJ9592944.1"/>
    <property type="molecule type" value="Genomic_DNA"/>
</dbReference>
<name>A0AAD8A5N6_DIPPU</name>
<evidence type="ECO:0000313" key="1">
    <source>
        <dbReference type="EMBL" id="KAJ9592944.1"/>
    </source>
</evidence>
<protein>
    <submittedName>
        <fullName evidence="1">Uncharacterized protein</fullName>
    </submittedName>
</protein>
<keyword evidence="2" id="KW-1185">Reference proteome</keyword>
<gene>
    <name evidence="1" type="ORF">L9F63_015404</name>
</gene>
<reference evidence="1" key="2">
    <citation type="submission" date="2023-05" db="EMBL/GenBank/DDBJ databases">
        <authorList>
            <person name="Fouks B."/>
        </authorList>
    </citation>
    <scope>NUCLEOTIDE SEQUENCE</scope>
    <source>
        <strain evidence="1">Stay&amp;Tobe</strain>
        <tissue evidence="1">Testes</tissue>
    </source>
</reference>
<organism evidence="1 2">
    <name type="scientific">Diploptera punctata</name>
    <name type="common">Pacific beetle cockroach</name>
    <dbReference type="NCBI Taxonomy" id="6984"/>
    <lineage>
        <taxon>Eukaryota</taxon>
        <taxon>Metazoa</taxon>
        <taxon>Ecdysozoa</taxon>
        <taxon>Arthropoda</taxon>
        <taxon>Hexapoda</taxon>
        <taxon>Insecta</taxon>
        <taxon>Pterygota</taxon>
        <taxon>Neoptera</taxon>
        <taxon>Polyneoptera</taxon>
        <taxon>Dictyoptera</taxon>
        <taxon>Blattodea</taxon>
        <taxon>Blaberoidea</taxon>
        <taxon>Blaberidae</taxon>
        <taxon>Diplopterinae</taxon>
        <taxon>Diploptera</taxon>
    </lineage>
</organism>
<evidence type="ECO:0000313" key="2">
    <source>
        <dbReference type="Proteomes" id="UP001233999"/>
    </source>
</evidence>
<dbReference type="AlphaFoldDB" id="A0AAD8A5N6"/>
<accession>A0AAD8A5N6</accession>
<feature type="non-terminal residue" evidence="1">
    <location>
        <position position="1"/>
    </location>
</feature>
<dbReference type="Proteomes" id="UP001233999">
    <property type="component" value="Unassembled WGS sequence"/>
</dbReference>